<dbReference type="OrthoDB" id="1551172at2"/>
<dbReference type="EMBL" id="BASZ01000006">
    <property type="protein sequence ID" value="GAD49785.1"/>
    <property type="molecule type" value="Genomic_DNA"/>
</dbReference>
<protein>
    <recommendedName>
        <fullName evidence="3">YubB ferredoxin-like domain-containing protein</fullName>
    </recommendedName>
</protein>
<evidence type="ECO:0000313" key="1">
    <source>
        <dbReference type="EMBL" id="GAD49785.1"/>
    </source>
</evidence>
<proteinExistence type="predicted"/>
<comment type="caution">
    <text evidence="1">The sequence shown here is derived from an EMBL/GenBank/DDBJ whole genome shotgun (WGS) entry which is preliminary data.</text>
</comment>
<dbReference type="Proteomes" id="UP000016568">
    <property type="component" value="Unassembled WGS sequence"/>
</dbReference>
<dbReference type="eggNOG" id="ENOG5031AQG">
    <property type="taxonomic scope" value="Bacteria"/>
</dbReference>
<evidence type="ECO:0008006" key="3">
    <source>
        <dbReference type="Google" id="ProtNLM"/>
    </source>
</evidence>
<reference evidence="1 2" key="1">
    <citation type="submission" date="2013-09" db="EMBL/GenBank/DDBJ databases">
        <title>Whole genome shotgun sequence of Novosphingobium tardaugens NBRC 16725.</title>
        <authorList>
            <person name="Isaki S."/>
            <person name="Hosoyama A."/>
            <person name="Tsuchikane K."/>
            <person name="Katsumata H."/>
            <person name="Ando Y."/>
            <person name="Yamazaki S."/>
            <person name="Fujita N."/>
        </authorList>
    </citation>
    <scope>NUCLEOTIDE SEQUENCE [LARGE SCALE GENOMIC DNA]</scope>
    <source>
        <strain evidence="1 2">NBRC 16725</strain>
    </source>
</reference>
<name>U2YM61_9SPHN</name>
<sequence>MADSYTQGSFAFTCSHAEMALIEEAFQASYDLGDGDTPAEPTPEFLMAFPSVAPDDTWSGFLAIFDDPDFPNFGVEFEGGNTLDQPGVSIVSFWSMTDFQPAALGQLIRHCCQDTLRQAPIGFEFAFSCSRARRDEFGGGWCAVFADRIEIETTREVLSRAIEGGIV</sequence>
<dbReference type="KEGG" id="ntd:EGO55_18265"/>
<organism evidence="1 2">
    <name type="scientific">Caenibius tardaugens NBRC 16725</name>
    <dbReference type="NCBI Taxonomy" id="1219035"/>
    <lineage>
        <taxon>Bacteria</taxon>
        <taxon>Pseudomonadati</taxon>
        <taxon>Pseudomonadota</taxon>
        <taxon>Alphaproteobacteria</taxon>
        <taxon>Sphingomonadales</taxon>
        <taxon>Erythrobacteraceae</taxon>
        <taxon>Caenibius</taxon>
    </lineage>
</organism>
<dbReference type="RefSeq" id="WP_021690690.1">
    <property type="nucleotide sequence ID" value="NZ_BASZ01000006.1"/>
</dbReference>
<dbReference type="AlphaFoldDB" id="U2YM61"/>
<gene>
    <name evidence="1" type="ORF">NT2_06_02250</name>
</gene>
<evidence type="ECO:0000313" key="2">
    <source>
        <dbReference type="Proteomes" id="UP000016568"/>
    </source>
</evidence>
<keyword evidence="2" id="KW-1185">Reference proteome</keyword>
<accession>U2YM61</accession>